<feature type="signal peptide" evidence="1">
    <location>
        <begin position="1"/>
        <end position="19"/>
    </location>
</feature>
<dbReference type="OrthoDB" id="68404at2"/>
<keyword evidence="4" id="KW-1185">Reference proteome</keyword>
<accession>A0A7X2IZ12</accession>
<organism evidence="3 4">
    <name type="scientific">Metabacillus lacus</name>
    <dbReference type="NCBI Taxonomy" id="1983721"/>
    <lineage>
        <taxon>Bacteria</taxon>
        <taxon>Bacillati</taxon>
        <taxon>Bacillota</taxon>
        <taxon>Bacilli</taxon>
        <taxon>Bacillales</taxon>
        <taxon>Bacillaceae</taxon>
        <taxon>Metabacillus</taxon>
    </lineage>
</organism>
<comment type="caution">
    <text evidence="3">The sequence shown here is derived from an EMBL/GenBank/DDBJ whole genome shotgun (WGS) entry which is preliminary data.</text>
</comment>
<dbReference type="InterPro" id="IPR049293">
    <property type="entry name" value="DUF6843"/>
</dbReference>
<sequence>MRKITALILILFLAGCVQDDQTEERSFLIPAGYVGWVTVEYSQQGTQVQQGRNNTYEVSNKGLVRTSQSQIHEGWATNHFYYVDDTGKKTRLQQGKMIHGPSSGQESNHESVEYFFVGTEEQYSKIEYVPK</sequence>
<gene>
    <name evidence="3" type="ORF">GJU40_08830</name>
</gene>
<evidence type="ECO:0000313" key="3">
    <source>
        <dbReference type="EMBL" id="MRX72254.1"/>
    </source>
</evidence>
<proteinExistence type="predicted"/>
<evidence type="ECO:0000313" key="4">
    <source>
        <dbReference type="Proteomes" id="UP000448867"/>
    </source>
</evidence>
<name>A0A7X2IZ12_9BACI</name>
<evidence type="ECO:0000259" key="2">
    <source>
        <dbReference type="Pfam" id="PF20862"/>
    </source>
</evidence>
<dbReference type="Proteomes" id="UP000448867">
    <property type="component" value="Unassembled WGS sequence"/>
</dbReference>
<protein>
    <recommendedName>
        <fullName evidence="2">DUF6843 domain-containing protein</fullName>
    </recommendedName>
</protein>
<dbReference type="Pfam" id="PF20862">
    <property type="entry name" value="DUF6843"/>
    <property type="match status" value="1"/>
</dbReference>
<feature type="chain" id="PRO_5039216250" description="DUF6843 domain-containing protein" evidence="1">
    <location>
        <begin position="20"/>
        <end position="131"/>
    </location>
</feature>
<keyword evidence="1" id="KW-0732">Signal</keyword>
<dbReference type="RefSeq" id="WP_154307394.1">
    <property type="nucleotide sequence ID" value="NZ_WKKI01000013.1"/>
</dbReference>
<dbReference type="AlphaFoldDB" id="A0A7X2IZ12"/>
<feature type="domain" description="DUF6843" evidence="2">
    <location>
        <begin position="22"/>
        <end position="114"/>
    </location>
</feature>
<evidence type="ECO:0000256" key="1">
    <source>
        <dbReference type="SAM" id="SignalP"/>
    </source>
</evidence>
<reference evidence="3 4" key="1">
    <citation type="submission" date="2019-11" db="EMBL/GenBank/DDBJ databases">
        <title>Bacillus lacus genome.</title>
        <authorList>
            <person name="Allen C.J."/>
            <person name="Newman J.D."/>
        </authorList>
    </citation>
    <scope>NUCLEOTIDE SEQUENCE [LARGE SCALE GENOMIC DNA]</scope>
    <source>
        <strain evidence="3 4">KCTC 33946</strain>
    </source>
</reference>
<dbReference type="EMBL" id="WKKI01000013">
    <property type="protein sequence ID" value="MRX72254.1"/>
    <property type="molecule type" value="Genomic_DNA"/>
</dbReference>
<dbReference type="PROSITE" id="PS51257">
    <property type="entry name" value="PROKAR_LIPOPROTEIN"/>
    <property type="match status" value="1"/>
</dbReference>